<reference evidence="9" key="1">
    <citation type="submission" date="2020-10" db="EMBL/GenBank/DDBJ databases">
        <authorList>
            <person name="Gilroy R."/>
        </authorList>
    </citation>
    <scope>NUCLEOTIDE SEQUENCE</scope>
    <source>
        <strain evidence="9">11167</strain>
    </source>
</reference>
<dbReference type="SUPFAM" id="SSF50249">
    <property type="entry name" value="Nucleic acid-binding proteins"/>
    <property type="match status" value="1"/>
</dbReference>
<evidence type="ECO:0000313" key="10">
    <source>
        <dbReference type="Proteomes" id="UP000823633"/>
    </source>
</evidence>
<dbReference type="HAMAP" id="MF_00201">
    <property type="entry name" value="RecO"/>
    <property type="match status" value="1"/>
</dbReference>
<dbReference type="InterPro" id="IPR037278">
    <property type="entry name" value="ARFGAP/RecO"/>
</dbReference>
<dbReference type="GO" id="GO:0006310">
    <property type="term" value="P:DNA recombination"/>
    <property type="evidence" value="ECO:0007669"/>
    <property type="project" value="UniProtKB-UniRule"/>
</dbReference>
<comment type="caution">
    <text evidence="9">The sequence shown here is derived from an EMBL/GenBank/DDBJ whole genome shotgun (WGS) entry which is preliminary data.</text>
</comment>
<dbReference type="Gene3D" id="2.40.50.140">
    <property type="entry name" value="Nucleic acid-binding proteins"/>
    <property type="match status" value="1"/>
</dbReference>
<name>A0A9D9HB35_9SPIR</name>
<dbReference type="Pfam" id="PF02565">
    <property type="entry name" value="RecO_C"/>
    <property type="match status" value="1"/>
</dbReference>
<dbReference type="InterPro" id="IPR042242">
    <property type="entry name" value="RecO_C"/>
</dbReference>
<evidence type="ECO:0000256" key="7">
    <source>
        <dbReference type="HAMAP-Rule" id="MF_00201"/>
    </source>
</evidence>
<keyword evidence="5 7" id="KW-0234">DNA repair</keyword>
<accession>A0A9D9HB35</accession>
<evidence type="ECO:0000313" key="9">
    <source>
        <dbReference type="EMBL" id="MBO8443463.1"/>
    </source>
</evidence>
<dbReference type="NCBIfam" id="TIGR00613">
    <property type="entry name" value="reco"/>
    <property type="match status" value="1"/>
</dbReference>
<reference evidence="9" key="2">
    <citation type="journal article" date="2021" name="PeerJ">
        <title>Extensive microbial diversity within the chicken gut microbiome revealed by metagenomics and culture.</title>
        <authorList>
            <person name="Gilroy R."/>
            <person name="Ravi A."/>
            <person name="Getino M."/>
            <person name="Pursley I."/>
            <person name="Horton D.L."/>
            <person name="Alikhan N.F."/>
            <person name="Baker D."/>
            <person name="Gharbi K."/>
            <person name="Hall N."/>
            <person name="Watson M."/>
            <person name="Adriaenssens E.M."/>
            <person name="Foster-Nyarko E."/>
            <person name="Jarju S."/>
            <person name="Secka A."/>
            <person name="Antonio M."/>
            <person name="Oren A."/>
            <person name="Chaudhuri R.R."/>
            <person name="La Ragione R."/>
            <person name="Hildebrand F."/>
            <person name="Pallen M.J."/>
        </authorList>
    </citation>
    <scope>NUCLEOTIDE SEQUENCE</scope>
    <source>
        <strain evidence="9">11167</strain>
    </source>
</reference>
<dbReference type="PANTHER" id="PTHR33991">
    <property type="entry name" value="DNA REPAIR PROTEIN RECO"/>
    <property type="match status" value="1"/>
</dbReference>
<keyword evidence="3 7" id="KW-0227">DNA damage</keyword>
<evidence type="ECO:0000256" key="2">
    <source>
        <dbReference type="ARBA" id="ARBA00021310"/>
    </source>
</evidence>
<evidence type="ECO:0000256" key="4">
    <source>
        <dbReference type="ARBA" id="ARBA00023172"/>
    </source>
</evidence>
<comment type="function">
    <text evidence="7">Involved in DNA repair and RecF pathway recombination.</text>
</comment>
<organism evidence="9 10">
    <name type="scientific">Candidatus Aphodenecus pullistercoris</name>
    <dbReference type="NCBI Taxonomy" id="2840669"/>
    <lineage>
        <taxon>Bacteria</taxon>
        <taxon>Pseudomonadati</taxon>
        <taxon>Spirochaetota</taxon>
        <taxon>Spirochaetia</taxon>
        <taxon>Spirochaetales</taxon>
        <taxon>Candidatus Aphodenecus</taxon>
    </lineage>
</organism>
<gene>
    <name evidence="7 9" type="primary">recO</name>
    <name evidence="9" type="ORF">IAC42_06860</name>
</gene>
<dbReference type="EMBL" id="JADIMU010000044">
    <property type="protein sequence ID" value="MBO8443463.1"/>
    <property type="molecule type" value="Genomic_DNA"/>
</dbReference>
<keyword evidence="4 7" id="KW-0233">DNA recombination</keyword>
<dbReference type="GO" id="GO:0043590">
    <property type="term" value="C:bacterial nucleoid"/>
    <property type="evidence" value="ECO:0007669"/>
    <property type="project" value="TreeGrafter"/>
</dbReference>
<dbReference type="SUPFAM" id="SSF57863">
    <property type="entry name" value="ArfGap/RecO-like zinc finger"/>
    <property type="match status" value="1"/>
</dbReference>
<evidence type="ECO:0000259" key="8">
    <source>
        <dbReference type="Pfam" id="PF11967"/>
    </source>
</evidence>
<dbReference type="InterPro" id="IPR003717">
    <property type="entry name" value="RecO"/>
</dbReference>
<dbReference type="Proteomes" id="UP000823633">
    <property type="component" value="Unassembled WGS sequence"/>
</dbReference>
<dbReference type="InterPro" id="IPR022572">
    <property type="entry name" value="DNA_rep/recomb_RecO_N"/>
</dbReference>
<evidence type="ECO:0000256" key="1">
    <source>
        <dbReference type="ARBA" id="ARBA00007452"/>
    </source>
</evidence>
<dbReference type="Pfam" id="PF11967">
    <property type="entry name" value="RecO_N"/>
    <property type="match status" value="1"/>
</dbReference>
<evidence type="ECO:0000256" key="3">
    <source>
        <dbReference type="ARBA" id="ARBA00022763"/>
    </source>
</evidence>
<sequence>MDRNESAPAIVVRSARQGERDRMLTLLSPVWGLRRTLVYGAQKSRKAVKASLYMEAVFHVYNNRERGLVSLVDLDVIATHEGVLSSLEASFAASLMAEIVIAEKGEGPLGWYRLLTDCLDALEGFDYRAVASQFILRALALAGHGSDFRTCPVCGAAYGESEIVGFSGQILAPCCQKCDSEGMSLILPPNARRYLADSLDVPLPRALSFRISPLMLTRILGYLVRLYSAESGALLRSADSLIGLAEGAL</sequence>
<dbReference type="InterPro" id="IPR012340">
    <property type="entry name" value="NA-bd_OB-fold"/>
</dbReference>
<comment type="similarity">
    <text evidence="1 7">Belongs to the RecO family.</text>
</comment>
<dbReference type="PANTHER" id="PTHR33991:SF1">
    <property type="entry name" value="DNA REPAIR PROTEIN RECO"/>
    <property type="match status" value="1"/>
</dbReference>
<dbReference type="AlphaFoldDB" id="A0A9D9HB35"/>
<evidence type="ECO:0000256" key="6">
    <source>
        <dbReference type="ARBA" id="ARBA00033409"/>
    </source>
</evidence>
<protein>
    <recommendedName>
        <fullName evidence="2 7">DNA repair protein RecO</fullName>
    </recommendedName>
    <alternativeName>
        <fullName evidence="6 7">Recombination protein O</fullName>
    </alternativeName>
</protein>
<dbReference type="Gene3D" id="1.20.1440.120">
    <property type="entry name" value="Recombination protein O, C-terminal domain"/>
    <property type="match status" value="1"/>
</dbReference>
<proteinExistence type="inferred from homology"/>
<evidence type="ECO:0000256" key="5">
    <source>
        <dbReference type="ARBA" id="ARBA00023204"/>
    </source>
</evidence>
<feature type="domain" description="DNA replication/recombination mediator RecO N-terminal" evidence="8">
    <location>
        <begin position="6"/>
        <end position="78"/>
    </location>
</feature>
<dbReference type="GO" id="GO:0006302">
    <property type="term" value="P:double-strand break repair"/>
    <property type="evidence" value="ECO:0007669"/>
    <property type="project" value="TreeGrafter"/>
</dbReference>